<dbReference type="EMBL" id="JAERRB010000014">
    <property type="protein sequence ID" value="MBL0745040.1"/>
    <property type="molecule type" value="Genomic_DNA"/>
</dbReference>
<feature type="domain" description="ATP-grasp" evidence="2">
    <location>
        <begin position="106"/>
        <end position="289"/>
    </location>
</feature>
<keyword evidence="1" id="KW-0547">Nucleotide-binding</keyword>
<keyword evidence="1" id="KW-0067">ATP-binding</keyword>
<dbReference type="Gene3D" id="3.40.50.20">
    <property type="match status" value="1"/>
</dbReference>
<dbReference type="InterPro" id="IPR011761">
    <property type="entry name" value="ATP-grasp"/>
</dbReference>
<dbReference type="Proteomes" id="UP000613030">
    <property type="component" value="Unassembled WGS sequence"/>
</dbReference>
<dbReference type="PROSITE" id="PS50975">
    <property type="entry name" value="ATP_GRASP"/>
    <property type="match status" value="1"/>
</dbReference>
<sequence length="302" mass="34478">MFTLIEKPIGIFYGHEEWFNPLFRELERRELPYVKLNPARQWFDLGETETPYSLVYNDMSFPSYADGPSSSNLSLSAYFSYLEQQRVPVINGSAAIALQQAKVQQLLLLKRLGLDFPDTRVITHLSQLKKAGDVLIFPVLIKGNAGLGNETVLVQSLQHLRESLEDGTLALSQQTPWLVQQWIPAKGHHVVRAEVINGNFQYAVKLHRPQHDLDLRTADAEWFEPTHSVVKAVEAIAREARLEVASVEYAVDRRDNKPYFYAIHAHSNFVALPQRHGYDPYAALASHIEARLQKRREIELVL</sequence>
<organism evidence="3 4">
    <name type="scientific">Chryseolinea lacunae</name>
    <dbReference type="NCBI Taxonomy" id="2801331"/>
    <lineage>
        <taxon>Bacteria</taxon>
        <taxon>Pseudomonadati</taxon>
        <taxon>Bacteroidota</taxon>
        <taxon>Cytophagia</taxon>
        <taxon>Cytophagales</taxon>
        <taxon>Fulvivirgaceae</taxon>
        <taxon>Chryseolinea</taxon>
    </lineage>
</organism>
<dbReference type="RefSeq" id="WP_202015213.1">
    <property type="nucleotide sequence ID" value="NZ_JAERRB010000014.1"/>
</dbReference>
<dbReference type="Pfam" id="PF08443">
    <property type="entry name" value="RimK"/>
    <property type="match status" value="1"/>
</dbReference>
<evidence type="ECO:0000256" key="1">
    <source>
        <dbReference type="PROSITE-ProRule" id="PRU00409"/>
    </source>
</evidence>
<dbReference type="InterPro" id="IPR013651">
    <property type="entry name" value="ATP-grasp_RimK-type"/>
</dbReference>
<keyword evidence="4" id="KW-1185">Reference proteome</keyword>
<gene>
    <name evidence="3" type="ORF">JI741_27675</name>
</gene>
<accession>A0ABS1L0B9</accession>
<dbReference type="PANTHER" id="PTHR21621">
    <property type="entry name" value="RIBOSOMAL PROTEIN S6 MODIFICATION PROTEIN"/>
    <property type="match status" value="1"/>
</dbReference>
<comment type="caution">
    <text evidence="3">The sequence shown here is derived from an EMBL/GenBank/DDBJ whole genome shotgun (WGS) entry which is preliminary data.</text>
</comment>
<dbReference type="PANTHER" id="PTHR21621:SF0">
    <property type="entry name" value="BETA-CITRYLGLUTAMATE SYNTHASE B-RELATED"/>
    <property type="match status" value="1"/>
</dbReference>
<evidence type="ECO:0000313" key="4">
    <source>
        <dbReference type="Proteomes" id="UP000613030"/>
    </source>
</evidence>
<evidence type="ECO:0000259" key="2">
    <source>
        <dbReference type="PROSITE" id="PS50975"/>
    </source>
</evidence>
<protein>
    <recommendedName>
        <fullName evidence="2">ATP-grasp domain-containing protein</fullName>
    </recommendedName>
</protein>
<reference evidence="3 4" key="1">
    <citation type="submission" date="2021-01" db="EMBL/GenBank/DDBJ databases">
        <title>Chryseolinea sp. Jin1 Genome sequencing and assembly.</title>
        <authorList>
            <person name="Kim I."/>
        </authorList>
    </citation>
    <scope>NUCLEOTIDE SEQUENCE [LARGE SCALE GENOMIC DNA]</scope>
    <source>
        <strain evidence="3 4">Jin1</strain>
    </source>
</reference>
<evidence type="ECO:0000313" key="3">
    <source>
        <dbReference type="EMBL" id="MBL0745040.1"/>
    </source>
</evidence>
<dbReference type="SUPFAM" id="SSF56059">
    <property type="entry name" value="Glutathione synthetase ATP-binding domain-like"/>
    <property type="match status" value="1"/>
</dbReference>
<proteinExistence type="predicted"/>
<name>A0ABS1L0B9_9BACT</name>